<sequence>MGMRKRKKIKLSYSKERVLFSDVLPYECPIIFSNRYLYRFLAKYLWVGEKQKVDNITWNILKQSKRLDEKDANAFAALLFGCYEKGKGIGTLQHRLNALFYPYHFNIAHKPNKNRTLSIIHPYSQWQVVEFYNQYKYSILYLCNQSKYSLRKPHKIAQYFYYRDRLHRKLLGHESDKVELFFNEYENLKTYFSYEKYSNIYKFYEDYRYQRAEKKFKHLIKFDLQSCFDSIYTHTISWATAGGADKVKVLPGYNGSWVGDAFDNLMQSVNARETNGIVIGPEFSRIFAEIILQYIDQKVEQELLNKKHPNESIRHKSDYECYRYVDDYFLFYNDEKDRNLFLESLIKWLKEFKFQISPSKTEEFERPFITKITIAKHRIDDLFSDIFSTPLWEEVESNLGAEKEEDTEDVGSDKDKEILYRKFNIYLPANSVNTRIKAIVREGGIEYRDIANYLLEKMSQRLDAFLNRYEMGFKKYERLMSKEDTNKDEVELLAQGVQRKLTSYLVSLIDVAFFVFNSNRQVNTTLKLQKIMNTIVIYAKRHGDFKSNPDIRFQTTSKDIIFKKIQDEIALVLATTDSHRNTLHESLYLLILSKELGSAYLFAPEVIKSFIEKSELQYNLFACIILMYYYANHKCYDTQKTLLKEEILKKYRLIAESERRRNSELTILTADMMTCPFVDDAYKQSLLILMGITETEDQQMIIRFAKKQKYIFTRWTMFNLNKELQAKISQEVYS</sequence>
<evidence type="ECO:0000313" key="2">
    <source>
        <dbReference type="Proteomes" id="UP000230742"/>
    </source>
</evidence>
<evidence type="ECO:0000313" key="1">
    <source>
        <dbReference type="EMBL" id="ATV30767.1"/>
    </source>
</evidence>
<dbReference type="NCBIfam" id="NF041748">
    <property type="entry name" value="Drt3b"/>
    <property type="match status" value="1"/>
</dbReference>
<dbReference type="Pfam" id="PF00078">
    <property type="entry name" value="RVT_1"/>
    <property type="match status" value="1"/>
</dbReference>
<organism evidence="1 2">
    <name type="scientific">Prevotella intermedia</name>
    <dbReference type="NCBI Taxonomy" id="28131"/>
    <lineage>
        <taxon>Bacteria</taxon>
        <taxon>Pseudomonadati</taxon>
        <taxon>Bacteroidota</taxon>
        <taxon>Bacteroidia</taxon>
        <taxon>Bacteroidales</taxon>
        <taxon>Prevotellaceae</taxon>
        <taxon>Prevotella</taxon>
    </lineage>
</organism>
<dbReference type="InterPro" id="IPR000477">
    <property type="entry name" value="RT_dom"/>
</dbReference>
<dbReference type="EMBL" id="CP024727">
    <property type="protein sequence ID" value="ATV30767.1"/>
    <property type="molecule type" value="Genomic_DNA"/>
</dbReference>
<dbReference type="CDD" id="cd01646">
    <property type="entry name" value="RT_Bac_retron_I"/>
    <property type="match status" value="1"/>
</dbReference>
<dbReference type="AlphaFoldDB" id="A0A2D3LJH8"/>
<gene>
    <name evidence="1" type="ORF">CTM46_04485</name>
</gene>
<accession>A0A2D3LJH8</accession>
<dbReference type="PROSITE" id="PS50878">
    <property type="entry name" value="RT_POL"/>
    <property type="match status" value="1"/>
</dbReference>
<protein>
    <submittedName>
        <fullName evidence="1">RNA-dependent DNA polymerase</fullName>
    </submittedName>
</protein>
<reference evidence="1 2" key="1">
    <citation type="submission" date="2017-11" db="EMBL/GenBank/DDBJ databases">
        <title>Genome sequencing of Prevotella intermedia KCOM 1949.</title>
        <authorList>
            <person name="Kook J.-K."/>
            <person name="Park S.-N."/>
            <person name="Lim Y.K."/>
        </authorList>
    </citation>
    <scope>NUCLEOTIDE SEQUENCE [LARGE SCALE GENOMIC DNA]</scope>
    <source>
        <strain evidence="1 2">KCOM 1949</strain>
    </source>
</reference>
<dbReference type="Proteomes" id="UP000230742">
    <property type="component" value="Chromosome 1"/>
</dbReference>
<name>A0A2D3LJH8_PREIN</name>
<proteinExistence type="predicted"/>